<reference evidence="7 8" key="1">
    <citation type="journal article" date="2023" name="Insect Mol. Biol.">
        <title>Genome sequencing provides insights into the evolution of gene families encoding plant cell wall-degrading enzymes in longhorned beetles.</title>
        <authorList>
            <person name="Shin N.R."/>
            <person name="Okamura Y."/>
            <person name="Kirsch R."/>
            <person name="Pauchet Y."/>
        </authorList>
    </citation>
    <scope>NUCLEOTIDE SEQUENCE [LARGE SCALE GENOMIC DNA]</scope>
    <source>
        <strain evidence="7">EAD_L_NR</strain>
    </source>
</reference>
<protein>
    <recommendedName>
        <fullName evidence="9">Transmembrane protein 39A</fullName>
    </recommendedName>
</protein>
<evidence type="ECO:0000313" key="8">
    <source>
        <dbReference type="Proteomes" id="UP001159042"/>
    </source>
</evidence>
<evidence type="ECO:0000256" key="1">
    <source>
        <dbReference type="ARBA" id="ARBA00004141"/>
    </source>
</evidence>
<comment type="subcellular location">
    <subcellularLocation>
        <location evidence="1">Membrane</location>
        <topology evidence="1">Multi-pass membrane protein</topology>
    </subcellularLocation>
</comment>
<dbReference type="Pfam" id="PF10271">
    <property type="entry name" value="Tmp39"/>
    <property type="match status" value="2"/>
</dbReference>
<dbReference type="PANTHER" id="PTHR12995">
    <property type="entry name" value="FI21814P1"/>
    <property type="match status" value="1"/>
</dbReference>
<feature type="transmembrane region" description="Helical" evidence="6">
    <location>
        <begin position="392"/>
        <end position="411"/>
    </location>
</feature>
<dbReference type="PANTHER" id="PTHR12995:SF4">
    <property type="entry name" value="FI21814P1"/>
    <property type="match status" value="1"/>
</dbReference>
<keyword evidence="8" id="KW-1185">Reference proteome</keyword>
<name>A0AAV8W4X4_9CUCU</name>
<evidence type="ECO:0008006" key="9">
    <source>
        <dbReference type="Google" id="ProtNLM"/>
    </source>
</evidence>
<gene>
    <name evidence="7" type="ORF">NQ315_003087</name>
</gene>
<organism evidence="7 8">
    <name type="scientific">Exocentrus adspersus</name>
    <dbReference type="NCBI Taxonomy" id="1586481"/>
    <lineage>
        <taxon>Eukaryota</taxon>
        <taxon>Metazoa</taxon>
        <taxon>Ecdysozoa</taxon>
        <taxon>Arthropoda</taxon>
        <taxon>Hexapoda</taxon>
        <taxon>Insecta</taxon>
        <taxon>Pterygota</taxon>
        <taxon>Neoptera</taxon>
        <taxon>Endopterygota</taxon>
        <taxon>Coleoptera</taxon>
        <taxon>Polyphaga</taxon>
        <taxon>Cucujiformia</taxon>
        <taxon>Chrysomeloidea</taxon>
        <taxon>Cerambycidae</taxon>
        <taxon>Lamiinae</taxon>
        <taxon>Acanthocinini</taxon>
        <taxon>Exocentrus</taxon>
    </lineage>
</organism>
<feature type="transmembrane region" description="Helical" evidence="6">
    <location>
        <begin position="105"/>
        <end position="125"/>
    </location>
</feature>
<feature type="transmembrane region" description="Helical" evidence="6">
    <location>
        <begin position="367"/>
        <end position="386"/>
    </location>
</feature>
<keyword evidence="3 6" id="KW-0812">Transmembrane</keyword>
<keyword evidence="4 6" id="KW-1133">Transmembrane helix</keyword>
<comment type="caution">
    <text evidence="7">The sequence shown here is derived from an EMBL/GenBank/DDBJ whole genome shotgun (WGS) entry which is preliminary data.</text>
</comment>
<proteinExistence type="inferred from homology"/>
<feature type="transmembrane region" description="Helical" evidence="6">
    <location>
        <begin position="238"/>
        <end position="261"/>
    </location>
</feature>
<dbReference type="AlphaFoldDB" id="A0AAV8W4X4"/>
<dbReference type="Proteomes" id="UP001159042">
    <property type="component" value="Unassembled WGS sequence"/>
</dbReference>
<feature type="transmembrane region" description="Helical" evidence="6">
    <location>
        <begin position="173"/>
        <end position="195"/>
    </location>
</feature>
<feature type="transmembrane region" description="Helical" evidence="6">
    <location>
        <begin position="66"/>
        <end position="85"/>
    </location>
</feature>
<sequence>MPSGTKRVSRTVRTSPIAPQVIPNLNEPCSHRYSPAGSNLPTLQAVEQPAAPKHFPFPSTPVDDDFFFEFLMCFFTVTSAGLQYMHLYRSVWWLPHSYTNQALNFYLIDKYLVMFIVLVLSRRLIYMISCKVLERFVLNSQETVQFYLRSFLFGALCVLLFVCAYYVMQNHPVVNILYLCYPVFIYLILFGFNICPFFELVNWTRGAPPLHACSCSAVDIRREVENLKSNFNCRMKQILFSAILNAYYAGFIPCCFAQPALHYDTFWATQHVIFIFISGFVSLTIHILSLRYCDILHRSALHLGSWEKENGRNMMMSNTTWRDDIFWPGGTLVRHGRDIYKAQGDCNSSEPGNLGLRRFYYIFKNPTDPLSSILLLHVFMILYQLVLLVRSVLWHNIVSLTFILFFNYYVLYKLFRDYLVSSKLYMEEREMQKKIYMQ</sequence>
<keyword evidence="5 6" id="KW-0472">Membrane</keyword>
<evidence type="ECO:0000256" key="3">
    <source>
        <dbReference type="ARBA" id="ARBA00022692"/>
    </source>
</evidence>
<evidence type="ECO:0000256" key="4">
    <source>
        <dbReference type="ARBA" id="ARBA00022989"/>
    </source>
</evidence>
<accession>A0AAV8W4X4</accession>
<comment type="similarity">
    <text evidence="2">Belongs to the TMEM39 family.</text>
</comment>
<evidence type="ECO:0000256" key="2">
    <source>
        <dbReference type="ARBA" id="ARBA00010737"/>
    </source>
</evidence>
<dbReference type="InterPro" id="IPR019397">
    <property type="entry name" value="Uncharacterised_TMEM39"/>
</dbReference>
<evidence type="ECO:0000256" key="6">
    <source>
        <dbReference type="SAM" id="Phobius"/>
    </source>
</evidence>
<feature type="transmembrane region" description="Helical" evidence="6">
    <location>
        <begin position="267"/>
        <end position="288"/>
    </location>
</feature>
<evidence type="ECO:0000313" key="7">
    <source>
        <dbReference type="EMBL" id="KAJ8921469.1"/>
    </source>
</evidence>
<dbReference type="EMBL" id="JANEYG010000010">
    <property type="protein sequence ID" value="KAJ8921469.1"/>
    <property type="molecule type" value="Genomic_DNA"/>
</dbReference>
<evidence type="ECO:0000256" key="5">
    <source>
        <dbReference type="ARBA" id="ARBA00023136"/>
    </source>
</evidence>
<dbReference type="GO" id="GO:0016020">
    <property type="term" value="C:membrane"/>
    <property type="evidence" value="ECO:0007669"/>
    <property type="project" value="UniProtKB-SubCell"/>
</dbReference>
<feature type="transmembrane region" description="Helical" evidence="6">
    <location>
        <begin position="146"/>
        <end position="167"/>
    </location>
</feature>